<dbReference type="SUPFAM" id="SSF54211">
    <property type="entry name" value="Ribosomal protein S5 domain 2-like"/>
    <property type="match status" value="1"/>
</dbReference>
<evidence type="ECO:0000313" key="1">
    <source>
        <dbReference type="EMBL" id="OYQ47207.1"/>
    </source>
</evidence>
<comment type="caution">
    <text evidence="1">The sequence shown here is derived from an EMBL/GenBank/DDBJ whole genome shotgun (WGS) entry which is preliminary data.</text>
</comment>
<evidence type="ECO:0000313" key="2">
    <source>
        <dbReference type="Proteomes" id="UP000216035"/>
    </source>
</evidence>
<dbReference type="InterPro" id="IPR020568">
    <property type="entry name" value="Ribosomal_Su5_D2-typ_SF"/>
</dbReference>
<organism evidence="1 2">
    <name type="scientific">Flavobacterium aurantiibacter</name>
    <dbReference type="NCBI Taxonomy" id="2023067"/>
    <lineage>
        <taxon>Bacteria</taxon>
        <taxon>Pseudomonadati</taxon>
        <taxon>Bacteroidota</taxon>
        <taxon>Flavobacteriia</taxon>
        <taxon>Flavobacteriales</taxon>
        <taxon>Flavobacteriaceae</taxon>
        <taxon>Flavobacterium</taxon>
    </lineage>
</organism>
<protein>
    <recommendedName>
        <fullName evidence="3">GHMP kinase</fullName>
    </recommendedName>
</protein>
<sequence length="302" mass="33294">MNEQMYRANGKLLITGEYAVLDGALALAIPTKLGQRLRVSEFEDTQKIAWESFNAAGEKWLDTRFTQEDLENAIQIADPVRQALANVLNRAIQGKTTAPLFGKKFSTQLEFPNNWGLGSSSTLISLVAQYVDIDAFELSDATFGGSGYDVACATANGPIFYHKTPNGREIRSANFPMALKNHMYFVHLNQKQNSRSAIAQYKELPKSTAFIEAVSSITNAVAQTTQFAELADLLQRHEDLLSAQLQIPTIKAQLFSDYPGVIKSLGAWGGDFVLALSKTPPQLYFSAKGFTTCLTFDELFDV</sequence>
<keyword evidence="2" id="KW-1185">Reference proteome</keyword>
<dbReference type="AlphaFoldDB" id="A0A256A088"/>
<dbReference type="Gene3D" id="3.30.230.10">
    <property type="match status" value="1"/>
</dbReference>
<accession>A0A256A088</accession>
<reference evidence="1 2" key="1">
    <citation type="submission" date="2017-07" db="EMBL/GenBank/DDBJ databases">
        <title>Flavobacterium cyanobacteriorum sp. nov., isolated from cyanobacterial aggregates in a eutrophic lake.</title>
        <authorList>
            <person name="Cai H."/>
        </authorList>
    </citation>
    <scope>NUCLEOTIDE SEQUENCE [LARGE SCALE GENOMIC DNA]</scope>
    <source>
        <strain evidence="1 2">TH167</strain>
    </source>
</reference>
<evidence type="ECO:0008006" key="3">
    <source>
        <dbReference type="Google" id="ProtNLM"/>
    </source>
</evidence>
<dbReference type="Proteomes" id="UP000216035">
    <property type="component" value="Unassembled WGS sequence"/>
</dbReference>
<dbReference type="InterPro" id="IPR014721">
    <property type="entry name" value="Ribsml_uS5_D2-typ_fold_subgr"/>
</dbReference>
<gene>
    <name evidence="1" type="ORF">CHX27_03400</name>
</gene>
<proteinExistence type="predicted"/>
<dbReference type="InterPro" id="IPR047765">
    <property type="entry name" value="GHMP_GYDIA-like"/>
</dbReference>
<dbReference type="RefSeq" id="WP_094485365.1">
    <property type="nucleotide sequence ID" value="NZ_NOXX01000148.1"/>
</dbReference>
<dbReference type="NCBIfam" id="NF040656">
    <property type="entry name" value="GHMP_GYDIA"/>
    <property type="match status" value="1"/>
</dbReference>
<dbReference type="OrthoDB" id="5288719at2"/>
<dbReference type="EMBL" id="NOXX01000148">
    <property type="protein sequence ID" value="OYQ47207.1"/>
    <property type="molecule type" value="Genomic_DNA"/>
</dbReference>
<name>A0A256A088_9FLAO</name>